<comment type="similarity">
    <text evidence="1">Belongs to the NAD(P)-dependent epimerase/dehydratase family.</text>
</comment>
<dbReference type="InterPro" id="IPR001509">
    <property type="entry name" value="Epimerase_deHydtase"/>
</dbReference>
<name>A0A538U4K7_UNCEI</name>
<evidence type="ECO:0000259" key="2">
    <source>
        <dbReference type="Pfam" id="PF01370"/>
    </source>
</evidence>
<evidence type="ECO:0000313" key="4">
    <source>
        <dbReference type="Proteomes" id="UP000319836"/>
    </source>
</evidence>
<dbReference type="SUPFAM" id="SSF51735">
    <property type="entry name" value="NAD(P)-binding Rossmann-fold domains"/>
    <property type="match status" value="1"/>
</dbReference>
<gene>
    <name evidence="3" type="ORF">E6K80_07370</name>
</gene>
<reference evidence="3 4" key="1">
    <citation type="journal article" date="2019" name="Nat. Microbiol.">
        <title>Mediterranean grassland soil C-N compound turnover is dependent on rainfall and depth, and is mediated by genomically divergent microorganisms.</title>
        <authorList>
            <person name="Diamond S."/>
            <person name="Andeer P.F."/>
            <person name="Li Z."/>
            <person name="Crits-Christoph A."/>
            <person name="Burstein D."/>
            <person name="Anantharaman K."/>
            <person name="Lane K.R."/>
            <person name="Thomas B.C."/>
            <person name="Pan C."/>
            <person name="Northen T.R."/>
            <person name="Banfield J.F."/>
        </authorList>
    </citation>
    <scope>NUCLEOTIDE SEQUENCE [LARGE SCALE GENOMIC DNA]</scope>
    <source>
        <strain evidence="3">WS_10</strain>
    </source>
</reference>
<accession>A0A538U4K7</accession>
<dbReference type="EMBL" id="VBPA01000175">
    <property type="protein sequence ID" value="TMQ70818.1"/>
    <property type="molecule type" value="Genomic_DNA"/>
</dbReference>
<feature type="non-terminal residue" evidence="3">
    <location>
        <position position="1"/>
    </location>
</feature>
<dbReference type="Pfam" id="PF01370">
    <property type="entry name" value="Epimerase"/>
    <property type="match status" value="1"/>
</dbReference>
<sequence>FDDLSTGRREFVHPRARFFEASLVDAAAVDQAVGEFRPEVVDHHAAQIDVRRSVEDARHDAEINVLGALSLLESCRRHEVRKVVYASTGGALYGEARFLPATEEHPINPEAPYGASKHAVEHYLYIWKLLHGVDFTVLRYPNVYGPRQNPHGEAGVNAIFIGKLLAGQRPTIFGTGEQVRDYLFVEDVVRANLLALEKGSGEILNLGTGIGTSVNQIFQELARLLDFRQEPVHEASRPGEIQRIYLDATRAREVLGWKPTVPFADGLRRTVEWSRIHPM</sequence>
<evidence type="ECO:0000313" key="3">
    <source>
        <dbReference type="EMBL" id="TMQ70818.1"/>
    </source>
</evidence>
<protein>
    <submittedName>
        <fullName evidence="3">NAD-dependent epimerase/dehydratase family protein</fullName>
    </submittedName>
</protein>
<dbReference type="Proteomes" id="UP000319836">
    <property type="component" value="Unassembled WGS sequence"/>
</dbReference>
<proteinExistence type="inferred from homology"/>
<evidence type="ECO:0000256" key="1">
    <source>
        <dbReference type="ARBA" id="ARBA00007637"/>
    </source>
</evidence>
<feature type="domain" description="NAD-dependent epimerase/dehydratase" evidence="2">
    <location>
        <begin position="4"/>
        <end position="207"/>
    </location>
</feature>
<dbReference type="Gene3D" id="3.40.50.720">
    <property type="entry name" value="NAD(P)-binding Rossmann-like Domain"/>
    <property type="match status" value="1"/>
</dbReference>
<dbReference type="InterPro" id="IPR036291">
    <property type="entry name" value="NAD(P)-bd_dom_sf"/>
</dbReference>
<comment type="caution">
    <text evidence="3">The sequence shown here is derived from an EMBL/GenBank/DDBJ whole genome shotgun (WGS) entry which is preliminary data.</text>
</comment>
<dbReference type="AlphaFoldDB" id="A0A538U4K7"/>
<dbReference type="Gene3D" id="3.90.25.10">
    <property type="entry name" value="UDP-galactose 4-epimerase, domain 1"/>
    <property type="match status" value="1"/>
</dbReference>
<organism evidence="3 4">
    <name type="scientific">Eiseniibacteriota bacterium</name>
    <dbReference type="NCBI Taxonomy" id="2212470"/>
    <lineage>
        <taxon>Bacteria</taxon>
        <taxon>Candidatus Eiseniibacteriota</taxon>
    </lineage>
</organism>
<dbReference type="PANTHER" id="PTHR43000">
    <property type="entry name" value="DTDP-D-GLUCOSE 4,6-DEHYDRATASE-RELATED"/>
    <property type="match status" value="1"/>
</dbReference>